<organism evidence="1 2">
    <name type="scientific">Nyssa sinensis</name>
    <dbReference type="NCBI Taxonomy" id="561372"/>
    <lineage>
        <taxon>Eukaryota</taxon>
        <taxon>Viridiplantae</taxon>
        <taxon>Streptophyta</taxon>
        <taxon>Embryophyta</taxon>
        <taxon>Tracheophyta</taxon>
        <taxon>Spermatophyta</taxon>
        <taxon>Magnoliopsida</taxon>
        <taxon>eudicotyledons</taxon>
        <taxon>Gunneridae</taxon>
        <taxon>Pentapetalae</taxon>
        <taxon>asterids</taxon>
        <taxon>Cornales</taxon>
        <taxon>Nyssaceae</taxon>
        <taxon>Nyssa</taxon>
    </lineage>
</organism>
<dbReference type="EMBL" id="CM018032">
    <property type="protein sequence ID" value="KAA8546944.1"/>
    <property type="molecule type" value="Genomic_DNA"/>
</dbReference>
<protein>
    <submittedName>
        <fullName evidence="1">Uncharacterized protein</fullName>
    </submittedName>
</protein>
<accession>A0A5J5BWB7</accession>
<evidence type="ECO:0000313" key="2">
    <source>
        <dbReference type="Proteomes" id="UP000325577"/>
    </source>
</evidence>
<name>A0A5J5BWB7_9ASTE</name>
<dbReference type="AlphaFoldDB" id="A0A5J5BWB7"/>
<sequence>MGMCGCYDFVGSSVSPTRILDFGSTRFGWLIFEPEQVLFIAALSPPRFKMSQLLKMRKWMNAQKGRNWQMAVGIDSEVLKANSSVAVDLIADYGRIQVIAVKK</sequence>
<evidence type="ECO:0000313" key="1">
    <source>
        <dbReference type="EMBL" id="KAA8546944.1"/>
    </source>
</evidence>
<dbReference type="Proteomes" id="UP000325577">
    <property type="component" value="Linkage Group LG1"/>
</dbReference>
<gene>
    <name evidence="1" type="ORF">F0562_003373</name>
</gene>
<keyword evidence="2" id="KW-1185">Reference proteome</keyword>
<proteinExistence type="predicted"/>
<reference evidence="1 2" key="1">
    <citation type="submission" date="2019-09" db="EMBL/GenBank/DDBJ databases">
        <title>A chromosome-level genome assembly of the Chinese tupelo Nyssa sinensis.</title>
        <authorList>
            <person name="Yang X."/>
            <person name="Kang M."/>
            <person name="Yang Y."/>
            <person name="Xiong H."/>
            <person name="Wang M."/>
            <person name="Zhang Z."/>
            <person name="Wang Z."/>
            <person name="Wu H."/>
            <person name="Ma T."/>
            <person name="Liu J."/>
            <person name="Xi Z."/>
        </authorList>
    </citation>
    <scope>NUCLEOTIDE SEQUENCE [LARGE SCALE GENOMIC DNA]</scope>
    <source>
        <strain evidence="1">J267</strain>
        <tissue evidence="1">Leaf</tissue>
    </source>
</reference>